<dbReference type="InterPro" id="IPR011043">
    <property type="entry name" value="Gal_Oxase/kelch_b-propeller"/>
</dbReference>
<feature type="compositionally biased region" description="Basic and acidic residues" evidence="1">
    <location>
        <begin position="559"/>
        <end position="578"/>
    </location>
</feature>
<feature type="region of interest" description="Disordered" evidence="1">
    <location>
        <begin position="602"/>
        <end position="639"/>
    </location>
</feature>
<reference evidence="3" key="1">
    <citation type="journal article" date="2023" name="Mol. Phylogenet. Evol.">
        <title>Genome-scale phylogeny and comparative genomics of the fungal order Sordariales.</title>
        <authorList>
            <person name="Hensen N."/>
            <person name="Bonometti L."/>
            <person name="Westerberg I."/>
            <person name="Brannstrom I.O."/>
            <person name="Guillou S."/>
            <person name="Cros-Aarteil S."/>
            <person name="Calhoun S."/>
            <person name="Haridas S."/>
            <person name="Kuo A."/>
            <person name="Mondo S."/>
            <person name="Pangilinan J."/>
            <person name="Riley R."/>
            <person name="LaButti K."/>
            <person name="Andreopoulos B."/>
            <person name="Lipzen A."/>
            <person name="Chen C."/>
            <person name="Yan M."/>
            <person name="Daum C."/>
            <person name="Ng V."/>
            <person name="Clum A."/>
            <person name="Steindorff A."/>
            <person name="Ohm R.A."/>
            <person name="Martin F."/>
            <person name="Silar P."/>
            <person name="Natvig D.O."/>
            <person name="Lalanne C."/>
            <person name="Gautier V."/>
            <person name="Ament-Velasquez S.L."/>
            <person name="Kruys A."/>
            <person name="Hutchinson M.I."/>
            <person name="Powell A.J."/>
            <person name="Barry K."/>
            <person name="Miller A.N."/>
            <person name="Grigoriev I.V."/>
            <person name="Debuchy R."/>
            <person name="Gladieux P."/>
            <person name="Hiltunen Thoren M."/>
            <person name="Johannesson H."/>
        </authorList>
    </citation>
    <scope>NUCLEOTIDE SEQUENCE</scope>
    <source>
        <strain evidence="3">CBS 232.78</strain>
    </source>
</reference>
<evidence type="ECO:0000256" key="2">
    <source>
        <dbReference type="SAM" id="Phobius"/>
    </source>
</evidence>
<sequence>MPLPQPKVALTNVCSVIFNDTLYTYSADAFQALPLEPGAQWTQLSQGEKVTGGACVGSKTAFFVIGGASGNTKYQGIQKYTYSTKKWESVTLSDTVVQNRMGHSATYIPDSDDILVYGGGQDGQLRPSGDTYTITASAPYEIHSFARAQSAFNPILLPWSSKEAVMIGGSNWNKQVMIFNKVTDGWTDLGATLAEPLTKDVSAVKAVIVTGDDGSKHLLTFDMTVSPNVVRRTVLLSASKLPVQNSPAIKRRTSGEEEPKSERRDIFPLTMGEWPPYNSTLAPTATRTNYGLAEDANGLVVIAGGNQEDVLCMFDYRENSWQNATQRLALSALAIDDTPTTESLLTATAIPSSSISSSTSLPTTTTANAAAATQTPSTTKEVPAPSEGPNTNTILAAVLGSLFGVAMILLVIFWCMNRRRKRNAHLEAGHMRRSSGVSSDEKVGVNFANDILAHGHTGKGVFRGHQPKDSGSSFSSMAILMGRSNQQKPGQSVPSRSLTSNTIHSRRASEDSTFKAFKSTISKPMPQVAEPVETNSIPRPQLQPREDKGVSFAPNMAEPRPRNPSEMAAIDREGDTRRSSGWNRYWSGGSALNMLGFGGGVRNSNTTNAQRNTLASDRSSQSHYSNPHRITQDSATVPPLQINEPRASFSRVPARSPNIAYYNEELKEGMSAHLEHGRPVSAVSSASGYSSGIPESVKEAWDPTAADFPRPWGADRAPSSTYTTPLAPARPLTSSTRQQQQQTQQVRDDMSWLNLGS</sequence>
<feature type="compositionally biased region" description="Polar residues" evidence="1">
    <location>
        <begin position="484"/>
        <end position="503"/>
    </location>
</feature>
<evidence type="ECO:0008006" key="5">
    <source>
        <dbReference type="Google" id="ProtNLM"/>
    </source>
</evidence>
<feature type="region of interest" description="Disordered" evidence="1">
    <location>
        <begin position="682"/>
        <end position="757"/>
    </location>
</feature>
<evidence type="ECO:0000313" key="4">
    <source>
        <dbReference type="Proteomes" id="UP001285441"/>
    </source>
</evidence>
<dbReference type="SUPFAM" id="SSF50965">
    <property type="entry name" value="Galactose oxidase, central domain"/>
    <property type="match status" value="1"/>
</dbReference>
<keyword evidence="2" id="KW-0472">Membrane</keyword>
<dbReference type="InterPro" id="IPR015915">
    <property type="entry name" value="Kelch-typ_b-propeller"/>
</dbReference>
<feature type="transmembrane region" description="Helical" evidence="2">
    <location>
        <begin position="394"/>
        <end position="416"/>
    </location>
</feature>
<feature type="compositionally biased region" description="Polar residues" evidence="1">
    <location>
        <begin position="602"/>
        <end position="635"/>
    </location>
</feature>
<feature type="region of interest" description="Disordered" evidence="1">
    <location>
        <begin position="353"/>
        <end position="387"/>
    </location>
</feature>
<accession>A0AAE0P7I0</accession>
<name>A0AAE0P7I0_9PEZI</name>
<keyword evidence="2" id="KW-1133">Transmembrane helix</keyword>
<dbReference type="Gene3D" id="2.120.10.80">
    <property type="entry name" value="Kelch-type beta propeller"/>
    <property type="match status" value="1"/>
</dbReference>
<feature type="region of interest" description="Disordered" evidence="1">
    <location>
        <begin position="531"/>
        <end position="581"/>
    </location>
</feature>
<dbReference type="Proteomes" id="UP001285441">
    <property type="component" value="Unassembled WGS sequence"/>
</dbReference>
<evidence type="ECO:0000313" key="3">
    <source>
        <dbReference type="EMBL" id="KAK3394818.1"/>
    </source>
</evidence>
<proteinExistence type="predicted"/>
<feature type="compositionally biased region" description="Low complexity" evidence="1">
    <location>
        <begin position="353"/>
        <end position="379"/>
    </location>
</feature>
<dbReference type="EMBL" id="JAULSW010000001">
    <property type="protein sequence ID" value="KAK3394818.1"/>
    <property type="molecule type" value="Genomic_DNA"/>
</dbReference>
<organism evidence="3 4">
    <name type="scientific">Podospora didyma</name>
    <dbReference type="NCBI Taxonomy" id="330526"/>
    <lineage>
        <taxon>Eukaryota</taxon>
        <taxon>Fungi</taxon>
        <taxon>Dikarya</taxon>
        <taxon>Ascomycota</taxon>
        <taxon>Pezizomycotina</taxon>
        <taxon>Sordariomycetes</taxon>
        <taxon>Sordariomycetidae</taxon>
        <taxon>Sordariales</taxon>
        <taxon>Podosporaceae</taxon>
        <taxon>Podospora</taxon>
    </lineage>
</organism>
<keyword evidence="2" id="KW-0812">Transmembrane</keyword>
<feature type="compositionally biased region" description="Low complexity" evidence="1">
    <location>
        <begin position="682"/>
        <end position="692"/>
    </location>
</feature>
<keyword evidence="4" id="KW-1185">Reference proteome</keyword>
<reference evidence="3" key="2">
    <citation type="submission" date="2023-06" db="EMBL/GenBank/DDBJ databases">
        <authorList>
            <consortium name="Lawrence Berkeley National Laboratory"/>
            <person name="Haridas S."/>
            <person name="Hensen N."/>
            <person name="Bonometti L."/>
            <person name="Westerberg I."/>
            <person name="Brannstrom I.O."/>
            <person name="Guillou S."/>
            <person name="Cros-Aarteil S."/>
            <person name="Calhoun S."/>
            <person name="Kuo A."/>
            <person name="Mondo S."/>
            <person name="Pangilinan J."/>
            <person name="Riley R."/>
            <person name="LaButti K."/>
            <person name="Andreopoulos B."/>
            <person name="Lipzen A."/>
            <person name="Chen C."/>
            <person name="Yanf M."/>
            <person name="Daum C."/>
            <person name="Ng V."/>
            <person name="Clum A."/>
            <person name="Steindorff A."/>
            <person name="Ohm R."/>
            <person name="Martin F."/>
            <person name="Silar P."/>
            <person name="Natvig D."/>
            <person name="Lalanne C."/>
            <person name="Gautier V."/>
            <person name="Ament-velasquez S.L."/>
            <person name="Kruys A."/>
            <person name="Hutchinson M.I."/>
            <person name="Powell A.J."/>
            <person name="Barry K."/>
            <person name="Miller A.N."/>
            <person name="Grigoriev I.V."/>
            <person name="Debuchy R."/>
            <person name="Gladieux P."/>
            <person name="Thoren M.H."/>
            <person name="Johannesson H."/>
        </authorList>
    </citation>
    <scope>NUCLEOTIDE SEQUENCE</scope>
    <source>
        <strain evidence="3">CBS 232.78</strain>
    </source>
</reference>
<gene>
    <name evidence="3" type="ORF">B0H63DRAFT_58867</name>
</gene>
<comment type="caution">
    <text evidence="3">The sequence shown here is derived from an EMBL/GenBank/DDBJ whole genome shotgun (WGS) entry which is preliminary data.</text>
</comment>
<evidence type="ECO:0000256" key="1">
    <source>
        <dbReference type="SAM" id="MobiDB-lite"/>
    </source>
</evidence>
<dbReference type="AlphaFoldDB" id="A0AAE0P7I0"/>
<protein>
    <recommendedName>
        <fullName evidence="5">Pre-mRNA splicing factor CLF1</fullName>
    </recommendedName>
</protein>
<feature type="region of interest" description="Disordered" evidence="1">
    <location>
        <begin position="484"/>
        <end position="513"/>
    </location>
</feature>